<feature type="chain" id="PRO_5031009611" evidence="2">
    <location>
        <begin position="25"/>
        <end position="524"/>
    </location>
</feature>
<evidence type="ECO:0000256" key="1">
    <source>
        <dbReference type="ARBA" id="ARBA00022801"/>
    </source>
</evidence>
<dbReference type="SMART" id="SM00646">
    <property type="entry name" value="Ami_3"/>
    <property type="match status" value="1"/>
</dbReference>
<keyword evidence="1" id="KW-0378">Hydrolase</keyword>
<dbReference type="Gene3D" id="3.30.457.10">
    <property type="entry name" value="Copper amine oxidase-like, N-terminal domain"/>
    <property type="match status" value="1"/>
</dbReference>
<dbReference type="InterPro" id="IPR050695">
    <property type="entry name" value="N-acetylmuramoyl_amidase_3"/>
</dbReference>
<gene>
    <name evidence="4" type="ORF">ENO08_02595</name>
</gene>
<reference evidence="4" key="1">
    <citation type="journal article" date="2020" name="mSystems">
        <title>Genome- and Community-Level Interaction Insights into Carbon Utilization and Element Cycling Functions of Hydrothermarchaeota in Hydrothermal Sediment.</title>
        <authorList>
            <person name="Zhou Z."/>
            <person name="Liu Y."/>
            <person name="Xu W."/>
            <person name="Pan J."/>
            <person name="Luo Z.H."/>
            <person name="Li M."/>
        </authorList>
    </citation>
    <scope>NUCLEOTIDE SEQUENCE [LARGE SCALE GENOMIC DNA]</scope>
    <source>
        <strain evidence="4">SpSt-1233</strain>
    </source>
</reference>
<dbReference type="Proteomes" id="UP000886069">
    <property type="component" value="Unassembled WGS sequence"/>
</dbReference>
<name>A0A7V2AU57_UNCEI</name>
<keyword evidence="2" id="KW-0732">Signal</keyword>
<feature type="signal peptide" evidence="2">
    <location>
        <begin position="1"/>
        <end position="24"/>
    </location>
</feature>
<dbReference type="Gene3D" id="3.40.630.40">
    <property type="entry name" value="Zn-dependent exopeptidases"/>
    <property type="match status" value="1"/>
</dbReference>
<evidence type="ECO:0000313" key="4">
    <source>
        <dbReference type="EMBL" id="HER43333.1"/>
    </source>
</evidence>
<proteinExistence type="predicted"/>
<protein>
    <submittedName>
        <fullName evidence="4">N-acetylmuramoyl-L-alanine amidase</fullName>
    </submittedName>
</protein>
<comment type="caution">
    <text evidence="4">The sequence shown here is derived from an EMBL/GenBank/DDBJ whole genome shotgun (WGS) entry which is preliminary data.</text>
</comment>
<dbReference type="InterPro" id="IPR002508">
    <property type="entry name" value="MurNAc-LAA_cat"/>
</dbReference>
<organism evidence="4">
    <name type="scientific">Eiseniibacteriota bacterium</name>
    <dbReference type="NCBI Taxonomy" id="2212470"/>
    <lineage>
        <taxon>Bacteria</taxon>
        <taxon>Candidatus Eiseniibacteriota</taxon>
    </lineage>
</organism>
<evidence type="ECO:0000259" key="3">
    <source>
        <dbReference type="SMART" id="SM00646"/>
    </source>
</evidence>
<feature type="domain" description="MurNAc-LAA" evidence="3">
    <location>
        <begin position="357"/>
        <end position="511"/>
    </location>
</feature>
<dbReference type="GO" id="GO:0009253">
    <property type="term" value="P:peptidoglycan catabolic process"/>
    <property type="evidence" value="ECO:0007669"/>
    <property type="project" value="InterPro"/>
</dbReference>
<dbReference type="InterPro" id="IPR012854">
    <property type="entry name" value="Cu_amine_oxidase-like_N"/>
</dbReference>
<dbReference type="FunFam" id="3.40.630.40:FF:000005">
    <property type="entry name" value="N-acetylmuramoyl-L-alanine amidase (AmiA)"/>
    <property type="match status" value="1"/>
</dbReference>
<dbReference type="SUPFAM" id="SSF53187">
    <property type="entry name" value="Zn-dependent exopeptidases"/>
    <property type="match status" value="1"/>
</dbReference>
<dbReference type="PANTHER" id="PTHR30404">
    <property type="entry name" value="N-ACETYLMURAMOYL-L-ALANINE AMIDASE"/>
    <property type="match status" value="1"/>
</dbReference>
<accession>A0A7V2AU57</accession>
<dbReference type="AlphaFoldDB" id="A0A7V2AU57"/>
<dbReference type="GO" id="GO:0008745">
    <property type="term" value="F:N-acetylmuramoyl-L-alanine amidase activity"/>
    <property type="evidence" value="ECO:0007669"/>
    <property type="project" value="InterPro"/>
</dbReference>
<dbReference type="Pfam" id="PF07833">
    <property type="entry name" value="Cu_amine_oxidN1"/>
    <property type="match status" value="1"/>
</dbReference>
<sequence length="524" mass="58354">MKRHIPAVAAVLAAASILTASAWANDPEKIEPVRTLGVVYGDGRATENVPLYRLAEPSEELFISAYDIARIFRATRYWNAGARKLVLRVESHSFMLTVDTRVVVVDDEPVLMRIPVSYANGSVMVPLEFVSSILAPITLEQIELDEERLVMTIGSPRYNITSVDFEEGEGGTRAVLTMTEELLYHIDSETPGLLRLKIYGGRLNTLKINATEGLGLFNRVRAEQTGHDAYLFFDVDRSAETFRVEFIGPSTDNRRRLAIHVEKGDLPEIPDVDFAGRRMTEILDDSRRQAGREIVRVAIDPGHGGIDKGRVGPNGLMEKEVNLDIAMRLRDILVSEYGMEVIMTRTEDVLVPLMRRAEIANSEGADIFVSLHCNGWFHPDAGGYETFFLSQAKTEEATRLAMEENASVQFEGNGASPEVLDDLGFMLWDMVQNEFVTESSELAELIQRKLGDAVDIRNRGVKQAGLIVLKGCRMPAVLVESAFLSNPREERLLADRQFREEVARGIAEAIQRYRARSSVPGAGE</sequence>
<dbReference type="Pfam" id="PF01520">
    <property type="entry name" value="Amidase_3"/>
    <property type="match status" value="1"/>
</dbReference>
<dbReference type="SUPFAM" id="SSF55383">
    <property type="entry name" value="Copper amine oxidase, domain N"/>
    <property type="match status" value="1"/>
</dbReference>
<dbReference type="PANTHER" id="PTHR30404:SF0">
    <property type="entry name" value="N-ACETYLMURAMOYL-L-ALANINE AMIDASE AMIC"/>
    <property type="match status" value="1"/>
</dbReference>
<dbReference type="GO" id="GO:0030288">
    <property type="term" value="C:outer membrane-bounded periplasmic space"/>
    <property type="evidence" value="ECO:0007669"/>
    <property type="project" value="TreeGrafter"/>
</dbReference>
<evidence type="ECO:0000256" key="2">
    <source>
        <dbReference type="SAM" id="SignalP"/>
    </source>
</evidence>
<dbReference type="CDD" id="cd02696">
    <property type="entry name" value="MurNAc-LAA"/>
    <property type="match status" value="1"/>
</dbReference>
<dbReference type="InterPro" id="IPR036582">
    <property type="entry name" value="Mao_N_sf"/>
</dbReference>
<dbReference type="EMBL" id="DSEC01000185">
    <property type="protein sequence ID" value="HER43333.1"/>
    <property type="molecule type" value="Genomic_DNA"/>
</dbReference>